<name>A0A3R5QVY5_9CLOT</name>
<keyword evidence="3" id="KW-1185">Reference proteome</keyword>
<protein>
    <submittedName>
        <fullName evidence="2">DUF3892 domain-containing protein</fullName>
    </submittedName>
</protein>
<dbReference type="RefSeq" id="WP_128214590.1">
    <property type="nucleotide sequence ID" value="NZ_CP025746.1"/>
</dbReference>
<evidence type="ECO:0000256" key="1">
    <source>
        <dbReference type="SAM" id="MobiDB-lite"/>
    </source>
</evidence>
<proteinExistence type="predicted"/>
<feature type="region of interest" description="Disordered" evidence="1">
    <location>
        <begin position="50"/>
        <end position="79"/>
    </location>
</feature>
<dbReference type="OrthoDB" id="1954671at2"/>
<dbReference type="Pfam" id="PF13031">
    <property type="entry name" value="DUF3892"/>
    <property type="match status" value="1"/>
</dbReference>
<dbReference type="AlphaFoldDB" id="A0A3R5QVY5"/>
<feature type="compositionally biased region" description="Basic and acidic residues" evidence="1">
    <location>
        <begin position="66"/>
        <end position="79"/>
    </location>
</feature>
<sequence length="79" mass="8686">MSENLTRTIVGVVKDSNDEIEAYKLDSGEIVQKEEAISLAKEGKITGVQVSTSRKGEPYLRSYPDGTKDNNLDSLPEVK</sequence>
<gene>
    <name evidence="2" type="ORF">C1I91_20780</name>
</gene>
<dbReference type="KEGG" id="cmah:C1I91_20780"/>
<evidence type="ECO:0000313" key="2">
    <source>
        <dbReference type="EMBL" id="QAA33869.1"/>
    </source>
</evidence>
<organism evidence="2 3">
    <name type="scientific">Clostridium manihotivorum</name>
    <dbReference type="NCBI Taxonomy" id="2320868"/>
    <lineage>
        <taxon>Bacteria</taxon>
        <taxon>Bacillati</taxon>
        <taxon>Bacillota</taxon>
        <taxon>Clostridia</taxon>
        <taxon>Eubacteriales</taxon>
        <taxon>Clostridiaceae</taxon>
        <taxon>Clostridium</taxon>
    </lineage>
</organism>
<dbReference type="InterPro" id="IPR024997">
    <property type="entry name" value="DUF3892"/>
</dbReference>
<evidence type="ECO:0000313" key="3">
    <source>
        <dbReference type="Proteomes" id="UP000286268"/>
    </source>
</evidence>
<dbReference type="Proteomes" id="UP000286268">
    <property type="component" value="Chromosome"/>
</dbReference>
<reference evidence="2 3" key="1">
    <citation type="submission" date="2018-01" db="EMBL/GenBank/DDBJ databases">
        <title>Genome Sequencing and Assembly of Anaerobacter polyendosporus strain CT4.</title>
        <authorList>
            <person name="Tachaapaikoon C."/>
            <person name="Sutheeworapong S."/>
            <person name="Jenjaroenpun P."/>
            <person name="Wongsurawat T."/>
            <person name="Nookeaw I."/>
            <person name="Cheawchanlertfa P."/>
            <person name="Kosugi A."/>
            <person name="Cheevadhanarak S."/>
            <person name="Ratanakhanokchai K."/>
        </authorList>
    </citation>
    <scope>NUCLEOTIDE SEQUENCE [LARGE SCALE GENOMIC DNA]</scope>
    <source>
        <strain evidence="2 3">CT4</strain>
    </source>
</reference>
<accession>A0A3R5QVY5</accession>
<dbReference type="EMBL" id="CP025746">
    <property type="protein sequence ID" value="QAA33869.1"/>
    <property type="molecule type" value="Genomic_DNA"/>
</dbReference>